<feature type="domain" description="AAA+ ATPase" evidence="9">
    <location>
        <begin position="244"/>
        <end position="381"/>
    </location>
</feature>
<dbReference type="Pfam" id="PF00004">
    <property type="entry name" value="AAA"/>
    <property type="match status" value="1"/>
</dbReference>
<evidence type="ECO:0000256" key="3">
    <source>
        <dbReference type="ARBA" id="ARBA00022741"/>
    </source>
</evidence>
<dbReference type="InterPro" id="IPR015415">
    <property type="entry name" value="Spast_Vps4_C"/>
</dbReference>
<dbReference type="InterPro" id="IPR003593">
    <property type="entry name" value="AAA+_ATPase"/>
</dbReference>
<name>A0A7G2CJB7_9TRYP</name>
<dbReference type="GO" id="GO:0005524">
    <property type="term" value="F:ATP binding"/>
    <property type="evidence" value="ECO:0007669"/>
    <property type="project" value="UniProtKB-KW"/>
</dbReference>
<keyword evidence="5 7" id="KW-0206">Cytoskeleton</keyword>
<dbReference type="PANTHER" id="PTHR23074">
    <property type="entry name" value="AAA DOMAIN-CONTAINING"/>
    <property type="match status" value="1"/>
</dbReference>
<keyword evidence="4 7" id="KW-0067">ATP-binding</keyword>
<dbReference type="FunFam" id="3.40.50.300:FF:000159">
    <property type="entry name" value="Katanin p60 ATPase-containing subunit A1"/>
    <property type="match status" value="1"/>
</dbReference>
<evidence type="ECO:0000256" key="8">
    <source>
        <dbReference type="SAM" id="MobiDB-lite"/>
    </source>
</evidence>
<evidence type="ECO:0000259" key="9">
    <source>
        <dbReference type="SMART" id="SM00382"/>
    </source>
</evidence>
<dbReference type="Proteomes" id="UP000515908">
    <property type="component" value="Chromosome 12"/>
</dbReference>
<dbReference type="GO" id="GO:0005874">
    <property type="term" value="C:microtubule"/>
    <property type="evidence" value="ECO:0007669"/>
    <property type="project" value="UniProtKB-KW"/>
</dbReference>
<feature type="compositionally biased region" description="Pro residues" evidence="8">
    <location>
        <begin position="103"/>
        <end position="117"/>
    </location>
</feature>
<accession>A0A7G2CJB7</accession>
<dbReference type="GO" id="GO:0005737">
    <property type="term" value="C:cytoplasm"/>
    <property type="evidence" value="ECO:0007669"/>
    <property type="project" value="UniProtKB-UniRule"/>
</dbReference>
<dbReference type="InterPro" id="IPR027417">
    <property type="entry name" value="P-loop_NTPase"/>
</dbReference>
<dbReference type="Pfam" id="PF17862">
    <property type="entry name" value="AAA_lid_3"/>
    <property type="match status" value="1"/>
</dbReference>
<dbReference type="InterPro" id="IPR028596">
    <property type="entry name" value="KATNA1"/>
</dbReference>
<comment type="similarity">
    <text evidence="7">Belongs to the AAA ATPase family. Katanin p60 subunit A1 subfamily.</text>
</comment>
<dbReference type="AlphaFoldDB" id="A0A7G2CJB7"/>
<dbReference type="EMBL" id="LR877156">
    <property type="protein sequence ID" value="CAD2219031.1"/>
    <property type="molecule type" value="Genomic_DNA"/>
</dbReference>
<comment type="function">
    <text evidence="7">Severs microtubules in an ATP-dependent manner. Microtubule severing may promote rapid reorganization of cellular microtubule arrays.</text>
</comment>
<evidence type="ECO:0000256" key="4">
    <source>
        <dbReference type="ARBA" id="ARBA00022840"/>
    </source>
</evidence>
<dbReference type="GO" id="GO:0051013">
    <property type="term" value="P:microtubule severing"/>
    <property type="evidence" value="ECO:0007669"/>
    <property type="project" value="UniProtKB-UniRule"/>
</dbReference>
<dbReference type="InterPro" id="IPR003959">
    <property type="entry name" value="ATPase_AAA_core"/>
</dbReference>
<dbReference type="SMART" id="SM00382">
    <property type="entry name" value="AAA"/>
    <property type="match status" value="1"/>
</dbReference>
<dbReference type="GO" id="GO:0008017">
    <property type="term" value="F:microtubule binding"/>
    <property type="evidence" value="ECO:0007669"/>
    <property type="project" value="UniProtKB-UniRule"/>
</dbReference>
<dbReference type="SUPFAM" id="SSF52540">
    <property type="entry name" value="P-loop containing nucleoside triphosphate hydrolases"/>
    <property type="match status" value="1"/>
</dbReference>
<dbReference type="HAMAP" id="MF_03023">
    <property type="entry name" value="Katanin_p60_A1"/>
    <property type="match status" value="1"/>
</dbReference>
<evidence type="ECO:0000256" key="5">
    <source>
        <dbReference type="ARBA" id="ARBA00023212"/>
    </source>
</evidence>
<comment type="subcellular location">
    <subcellularLocation>
        <location evidence="7">Cytoplasm</location>
        <location evidence="7">Cytoskeleton</location>
    </subcellularLocation>
</comment>
<evidence type="ECO:0000256" key="2">
    <source>
        <dbReference type="ARBA" id="ARBA00022701"/>
    </source>
</evidence>
<dbReference type="EC" id="5.6.1.1" evidence="7"/>
<dbReference type="Gene3D" id="1.10.8.60">
    <property type="match status" value="1"/>
</dbReference>
<dbReference type="PANTHER" id="PTHR23074:SF19">
    <property type="entry name" value="KATANIN P60 ATPASE-CONTAINING SUBUNIT A1"/>
    <property type="match status" value="1"/>
</dbReference>
<proteinExistence type="inferred from homology"/>
<keyword evidence="11" id="KW-1185">Reference proteome</keyword>
<dbReference type="GO" id="GO:0016887">
    <property type="term" value="F:ATP hydrolysis activity"/>
    <property type="evidence" value="ECO:0007669"/>
    <property type="project" value="InterPro"/>
</dbReference>
<organism evidence="10 11">
    <name type="scientific">Angomonas deanei</name>
    <dbReference type="NCBI Taxonomy" id="59799"/>
    <lineage>
        <taxon>Eukaryota</taxon>
        <taxon>Discoba</taxon>
        <taxon>Euglenozoa</taxon>
        <taxon>Kinetoplastea</taxon>
        <taxon>Metakinetoplastina</taxon>
        <taxon>Trypanosomatida</taxon>
        <taxon>Trypanosomatidae</taxon>
        <taxon>Strigomonadinae</taxon>
        <taxon>Angomonas</taxon>
    </lineage>
</organism>
<gene>
    <name evidence="7" type="primary">KATNA1</name>
    <name evidence="10" type="ORF">ADEAN_000652400</name>
</gene>
<keyword evidence="3 7" id="KW-0547">Nucleotide-binding</keyword>
<keyword evidence="6 7" id="KW-0413">Isomerase</keyword>
<feature type="binding site" evidence="7">
    <location>
        <begin position="252"/>
        <end position="259"/>
    </location>
    <ligand>
        <name>ATP</name>
        <dbReference type="ChEBI" id="CHEBI:30616"/>
    </ligand>
</feature>
<dbReference type="VEuPathDB" id="TriTrypDB:ADEAN_000652400"/>
<dbReference type="InterPro" id="IPR050304">
    <property type="entry name" value="MT-severing_AAA_ATPase"/>
</dbReference>
<dbReference type="InterPro" id="IPR041569">
    <property type="entry name" value="AAA_lid_3"/>
</dbReference>
<sequence>MSQYASIVDVIQSARRYAFSSNYVEARENYEQALRMITDYTNRREGNSAVHSHWLHALESIKEELSLVNDLQNQSLSLAPKREVRESRAPVGNVRTNKLPFPHAAPPPKPSSPPPAEPSSGAINQKLYGDGDRFGPPVKQGTRRVASVQGRGAPTTRKVTRRTSSSNPAPKPARGKQQKAAVPRFPGRAGEEELIQLIEADMHVGKLPVSWDDIAGLDEAKKLLEEAVVYPVLMPDYYQGIRRPWKGVLMYGPPGTGKTMLAKAVASECNTTFFNISPATLTSKWRGDSEKLIRILFEMARYYAPSTIFIDEIDSLCGQRGGGSEHEASRRAKGTLLAQMDGVGVDAGKVVMVLGATNHPWDIDEAMRRRLEKRIYIPLPSYDDRIALFEINTSSLKLSPDVDFAKISKMLEGSYYSCADITSVARDAAMMTMRRYMQEVDKTVLKENAAEIGRLVAEQPTTMDDFLQALKKVPSSIDVNNIKKFEKWKKEFELNM</sequence>
<evidence type="ECO:0000256" key="6">
    <source>
        <dbReference type="ARBA" id="ARBA00023235"/>
    </source>
</evidence>
<protein>
    <recommendedName>
        <fullName evidence="7">Katanin p60 ATPase-containing subunit A1</fullName>
        <shortName evidence="7">Katanin p60 subunit A1</shortName>
        <ecNumber evidence="7">5.6.1.1</ecNumber>
    </recommendedName>
    <alternativeName>
        <fullName evidence="7">p60 katanin</fullName>
    </alternativeName>
</protein>
<reference evidence="10 11" key="1">
    <citation type="submission" date="2020-08" db="EMBL/GenBank/DDBJ databases">
        <authorList>
            <person name="Newling K."/>
            <person name="Davey J."/>
            <person name="Forrester S."/>
        </authorList>
    </citation>
    <scope>NUCLEOTIDE SEQUENCE [LARGE SCALE GENOMIC DNA]</scope>
    <source>
        <strain evidence="11">Crithidia deanei Carvalho (ATCC PRA-265)</strain>
    </source>
</reference>
<dbReference type="Gene3D" id="1.20.58.80">
    <property type="entry name" value="Phosphotransferase system, lactose/cellobiose-type IIA subunit"/>
    <property type="match status" value="1"/>
</dbReference>
<dbReference type="Pfam" id="PF09336">
    <property type="entry name" value="Vps4_C"/>
    <property type="match status" value="1"/>
</dbReference>
<dbReference type="GO" id="GO:0008568">
    <property type="term" value="F:microtubule severing ATPase activity"/>
    <property type="evidence" value="ECO:0007669"/>
    <property type="project" value="UniProtKB-EC"/>
</dbReference>
<dbReference type="FunFam" id="1.10.8.60:FF:000142">
    <property type="entry name" value="Katanin p60 ATPase-containing subunit A1"/>
    <property type="match status" value="1"/>
</dbReference>
<evidence type="ECO:0000313" key="10">
    <source>
        <dbReference type="EMBL" id="CAD2219031.1"/>
    </source>
</evidence>
<feature type="region of interest" description="Disordered" evidence="8">
    <location>
        <begin position="79"/>
        <end position="185"/>
    </location>
</feature>
<evidence type="ECO:0000313" key="11">
    <source>
        <dbReference type="Proteomes" id="UP000515908"/>
    </source>
</evidence>
<comment type="catalytic activity">
    <reaction evidence="7">
        <text>n ATP + n H2O + a microtubule = n ADP + n phosphate + (n+1) alpha/beta tubulin heterodimers.</text>
        <dbReference type="EC" id="5.6.1.1"/>
    </reaction>
</comment>
<keyword evidence="1 7" id="KW-0963">Cytoplasm</keyword>
<keyword evidence="2 7" id="KW-0493">Microtubule</keyword>
<dbReference type="Gene3D" id="3.40.50.300">
    <property type="entry name" value="P-loop containing nucleotide triphosphate hydrolases"/>
    <property type="match status" value="1"/>
</dbReference>
<evidence type="ECO:0000256" key="7">
    <source>
        <dbReference type="HAMAP-Rule" id="MF_03023"/>
    </source>
</evidence>
<evidence type="ECO:0000256" key="1">
    <source>
        <dbReference type="ARBA" id="ARBA00022490"/>
    </source>
</evidence>